<accession>A0A0G4P106</accession>
<evidence type="ECO:0000259" key="5">
    <source>
        <dbReference type="SMART" id="SM00849"/>
    </source>
</evidence>
<gene>
    <name evidence="6" type="ORF">PCAMFM013_S003g000755</name>
</gene>
<dbReference type="PANTHER" id="PTHR42978">
    <property type="entry name" value="QUORUM-QUENCHING LACTONASE YTNP-RELATED-RELATED"/>
    <property type="match status" value="1"/>
</dbReference>
<reference evidence="6 7" key="1">
    <citation type="journal article" date="2014" name="Nat. Commun.">
        <title>Multiple recent horizontal transfers of a large genomic region in cheese making fungi.</title>
        <authorList>
            <person name="Cheeseman K."/>
            <person name="Ropars J."/>
            <person name="Renault P."/>
            <person name="Dupont J."/>
            <person name="Gouzy J."/>
            <person name="Branca A."/>
            <person name="Abraham A.L."/>
            <person name="Ceppi M."/>
            <person name="Conseiller E."/>
            <person name="Debuchy R."/>
            <person name="Malagnac F."/>
            <person name="Goarin A."/>
            <person name="Silar P."/>
            <person name="Lacoste S."/>
            <person name="Sallet E."/>
            <person name="Bensimon A."/>
            <person name="Giraud T."/>
            <person name="Brygoo Y."/>
        </authorList>
    </citation>
    <scope>NUCLEOTIDE SEQUENCE [LARGE SCALE GENOMIC DNA]</scope>
    <source>
        <strain evidence="7">FM 013</strain>
    </source>
</reference>
<dbReference type="EMBL" id="HG793136">
    <property type="protein sequence ID" value="CRL19963.1"/>
    <property type="molecule type" value="Genomic_DNA"/>
</dbReference>
<organism evidence="6 7">
    <name type="scientific">Penicillium camemberti (strain FM 013)</name>
    <dbReference type="NCBI Taxonomy" id="1429867"/>
    <lineage>
        <taxon>Eukaryota</taxon>
        <taxon>Fungi</taxon>
        <taxon>Dikarya</taxon>
        <taxon>Ascomycota</taxon>
        <taxon>Pezizomycotina</taxon>
        <taxon>Eurotiomycetes</taxon>
        <taxon>Eurotiomycetidae</taxon>
        <taxon>Eurotiales</taxon>
        <taxon>Aspergillaceae</taxon>
        <taxon>Penicillium</taxon>
    </lineage>
</organism>
<evidence type="ECO:0000256" key="2">
    <source>
        <dbReference type="ARBA" id="ARBA00022723"/>
    </source>
</evidence>
<evidence type="ECO:0000256" key="4">
    <source>
        <dbReference type="ARBA" id="ARBA00022833"/>
    </source>
</evidence>
<keyword evidence="7" id="KW-1185">Reference proteome</keyword>
<feature type="domain" description="Metallo-beta-lactamase" evidence="5">
    <location>
        <begin position="57"/>
        <end position="282"/>
    </location>
</feature>
<name>A0A0G4P106_PENC3</name>
<dbReference type="InterPro" id="IPR051013">
    <property type="entry name" value="MBL_superfamily_lactonases"/>
</dbReference>
<keyword evidence="2" id="KW-0479">Metal-binding</keyword>
<dbReference type="SUPFAM" id="SSF56281">
    <property type="entry name" value="Metallo-hydrolase/oxidoreductase"/>
    <property type="match status" value="1"/>
</dbReference>
<comment type="similarity">
    <text evidence="1">Belongs to the metallo-beta-lactamase superfamily.</text>
</comment>
<protein>
    <submittedName>
        <fullName evidence="6">Beta-lactamase-like</fullName>
    </submittedName>
</protein>
<keyword evidence="3" id="KW-0378">Hydrolase</keyword>
<dbReference type="GO" id="GO:0046872">
    <property type="term" value="F:metal ion binding"/>
    <property type="evidence" value="ECO:0007669"/>
    <property type="project" value="UniProtKB-KW"/>
</dbReference>
<dbReference type="GO" id="GO:0016787">
    <property type="term" value="F:hydrolase activity"/>
    <property type="evidence" value="ECO:0007669"/>
    <property type="project" value="UniProtKB-KW"/>
</dbReference>
<dbReference type="AlphaFoldDB" id="A0A0G4P106"/>
<dbReference type="SMART" id="SM00849">
    <property type="entry name" value="Lactamase_B"/>
    <property type="match status" value="1"/>
</dbReference>
<dbReference type="PANTHER" id="PTHR42978:SF5">
    <property type="entry name" value="METALLO-BETA-LACTAMASE DOMAIN-CONTAINING PROTEIN"/>
    <property type="match status" value="1"/>
</dbReference>
<dbReference type="STRING" id="1429867.A0A0G4P106"/>
<sequence length="373" mass="41445">MIESSHLVPPKTPPALHIPPSTATVTVRVIDSTTSLLLDPPLFWQPEIKGLHGLTVSDFCFLVSNGNRHVLFDLGMRVDWENYAPKVVRLIQQTTRVHVEKNVAEILDTQQEWPEDGPVVRSKDIEAIIWSHHHFDHIGDPSTFPAATDLVVGPGVRSVCWPGYPTNPDSLVLDKDIQGRHVREIGFTSSSAHHCRIGRFDAFDFFGDGSFYLLDAPGHSVGHMIGMARVTAADGPDGQDSYVLMGADACHHPGVLRPTEYLPIPTLVEPSPIQQWSACPGDWLQHLHPHGSATEPFLSVSPVLFPEFDAAMDTVKKIQELDAVDNILVILAHDETLKKHIKLFPHRINDWMSTEVAAQTRWLFCGDFEASIK</sequence>
<dbReference type="Proteomes" id="UP000053732">
    <property type="component" value="Unassembled WGS sequence"/>
</dbReference>
<evidence type="ECO:0000256" key="1">
    <source>
        <dbReference type="ARBA" id="ARBA00007749"/>
    </source>
</evidence>
<evidence type="ECO:0000313" key="6">
    <source>
        <dbReference type="EMBL" id="CRL19963.1"/>
    </source>
</evidence>
<dbReference type="CDD" id="cd07730">
    <property type="entry name" value="metallo-hydrolase-like_MBL-fold"/>
    <property type="match status" value="1"/>
</dbReference>
<evidence type="ECO:0000256" key="3">
    <source>
        <dbReference type="ARBA" id="ARBA00022801"/>
    </source>
</evidence>
<evidence type="ECO:0000313" key="7">
    <source>
        <dbReference type="Proteomes" id="UP000053732"/>
    </source>
</evidence>
<dbReference type="Pfam" id="PF00753">
    <property type="entry name" value="Lactamase_B"/>
    <property type="match status" value="1"/>
</dbReference>
<dbReference type="InterPro" id="IPR036866">
    <property type="entry name" value="RibonucZ/Hydroxyglut_hydro"/>
</dbReference>
<keyword evidence="4" id="KW-0862">Zinc</keyword>
<proteinExistence type="inferred from homology"/>
<dbReference type="Gene3D" id="3.60.15.10">
    <property type="entry name" value="Ribonuclease Z/Hydroxyacylglutathione hydrolase-like"/>
    <property type="match status" value="1"/>
</dbReference>
<dbReference type="InterPro" id="IPR001279">
    <property type="entry name" value="Metallo-B-lactamas"/>
</dbReference>